<feature type="signal peptide" evidence="1">
    <location>
        <begin position="1"/>
        <end position="16"/>
    </location>
</feature>
<gene>
    <name evidence="3" type="ORF">LECACI_7A003059</name>
</gene>
<evidence type="ECO:0000313" key="4">
    <source>
        <dbReference type="Proteomes" id="UP001296104"/>
    </source>
</evidence>
<feature type="domain" description="Apple" evidence="2">
    <location>
        <begin position="715"/>
        <end position="759"/>
    </location>
</feature>
<evidence type="ECO:0000256" key="1">
    <source>
        <dbReference type="SAM" id="SignalP"/>
    </source>
</evidence>
<protein>
    <recommendedName>
        <fullName evidence="2">Apple domain-containing protein</fullName>
    </recommendedName>
</protein>
<dbReference type="AlphaFoldDB" id="A0AAI8YW28"/>
<feature type="chain" id="PRO_5042575542" description="Apple domain-containing protein" evidence="1">
    <location>
        <begin position="17"/>
        <end position="1134"/>
    </location>
</feature>
<name>A0AAI8YW28_9PEZI</name>
<reference evidence="3" key="1">
    <citation type="submission" date="2023-11" db="EMBL/GenBank/DDBJ databases">
        <authorList>
            <person name="Alioto T."/>
            <person name="Alioto T."/>
            <person name="Gomez Garrido J."/>
        </authorList>
    </citation>
    <scope>NUCLEOTIDE SEQUENCE</scope>
</reference>
<dbReference type="Proteomes" id="UP001296104">
    <property type="component" value="Unassembled WGS sequence"/>
</dbReference>
<proteinExistence type="predicted"/>
<evidence type="ECO:0000259" key="2">
    <source>
        <dbReference type="Pfam" id="PF00024"/>
    </source>
</evidence>
<dbReference type="EMBL" id="CAVMBE010000014">
    <property type="protein sequence ID" value="CAK3938600.1"/>
    <property type="molecule type" value="Genomic_DNA"/>
</dbReference>
<sequence length="1134" mass="111836">MNALGLFSLFAGLAQAGPGSVGVGVGAGPGLAGLTACLDTVTVTLLPSDYSGSLLSIPTNIWPSLPTLSNPVALPTISLGISVPTQLPSLSPPAISVLSTIPPLQSLLPSGALDLPTITLPLSASVPTIPLPSGTPVSYACPEDDLTVIIENQLPYVLRCSATAVGNTYAQVLAADSFNDCFLHCDQSSTDGGAGYCTGFYYEGVADGEGAGTCYLQNSVLQALSDVSGSGSSTATAGSSGGTFSANRFIAAVRLLNYIAGGGSALPTLASDLAALTTLLPPAASVSNIPLTTDLPNAISSLAGGATQLPGEVSSLLAPLTTVLPNGVSAIISDLNQLSTVVPQTTRLPGAVSSLLAEVSAALPTDLSITTQIPGAVSSILAGVSAALPTNLPITSDLPIFISSLLNGVSSDLNALTGVLPQSTQLPGEVSSILAGETGALPTNLPLTTILPNGVSLVISDLTQLSTLTPSNLVPTNLIPTATPSLPNVAGGLSSEIAGLTSVIGGLPTVIPIPPLPLSIPSLSLPNLGDLTTVVGGLTTVLPNPSLSIFPSPSLPSNVVPRISSVLSAAVGELSGLTTVLNNGLTTVIPPAPAPTNAINSLLTSALGAGVSSNLGAVTSALGNLGGLSTLVSVPSIINLPSVTGGDLSPTTHGNPLTNLLPESRGSTPTSSSGIITIPTATSIPVFSCPNDNGLTYVSPAGDPFRIQCSVNFPGYTVSTALQTNLETCVNSCADVPGCTGVTYQPSSYTCSYKSAVGSGTPDQTYDGAAPVDLSCPNASGAFYIDSWGSDYKIMCNYSFPDSTNLTSTSISKRSVDLLDQGLTLEERELARRADSDQIIGCSSLCSRTPGCLAVNQDGDTCTLISSLGPTGGASNTADTVILVVKRLVFVNAFGVPVTSTSTPASVPTIVTSRPISAINNIPATTISSVPLSSVVGAASSSVLGGVGNGLSSLLNGAGSGATATGGSGSVTTASPLASVVVGVGAGASSVLAGVGGVVGGLGGNSGGAAATSSTSSSRALTTIVVPVTTLITTETVTSCSTRFLGGLVCPTVALTSTLVGSRTTVAYATPSTLSTMTRVTWTTSGTPLYTATAAATTNCGALVNNVLQACPTATTRAACVAGAVCLGGGGIGL</sequence>
<evidence type="ECO:0000313" key="3">
    <source>
        <dbReference type="EMBL" id="CAK3938600.1"/>
    </source>
</evidence>
<comment type="caution">
    <text evidence="3">The sequence shown here is derived from an EMBL/GenBank/DDBJ whole genome shotgun (WGS) entry which is preliminary data.</text>
</comment>
<dbReference type="Pfam" id="PF00024">
    <property type="entry name" value="PAN_1"/>
    <property type="match status" value="1"/>
</dbReference>
<keyword evidence="1" id="KW-0732">Signal</keyword>
<accession>A0AAI8YW28</accession>
<keyword evidence="4" id="KW-1185">Reference proteome</keyword>
<dbReference type="InterPro" id="IPR003609">
    <property type="entry name" value="Pan_app"/>
</dbReference>
<organism evidence="3 4">
    <name type="scientific">Lecanosticta acicola</name>
    <dbReference type="NCBI Taxonomy" id="111012"/>
    <lineage>
        <taxon>Eukaryota</taxon>
        <taxon>Fungi</taxon>
        <taxon>Dikarya</taxon>
        <taxon>Ascomycota</taxon>
        <taxon>Pezizomycotina</taxon>
        <taxon>Dothideomycetes</taxon>
        <taxon>Dothideomycetidae</taxon>
        <taxon>Mycosphaerellales</taxon>
        <taxon>Mycosphaerellaceae</taxon>
        <taxon>Lecanosticta</taxon>
    </lineage>
</organism>